<dbReference type="Pfam" id="PF16658">
    <property type="entry name" value="RF3_C"/>
    <property type="match status" value="1"/>
</dbReference>
<dbReference type="Proteomes" id="UP000218209">
    <property type="component" value="Unassembled WGS sequence"/>
</dbReference>
<evidence type="ECO:0000313" key="9">
    <source>
        <dbReference type="EMBL" id="OSX79647.1"/>
    </source>
</evidence>
<comment type="subcellular location">
    <subcellularLocation>
        <location evidence="1">Cytoplasm</location>
    </subcellularLocation>
</comment>
<dbReference type="HAMAP" id="MF_00072">
    <property type="entry name" value="Rel_fac_3"/>
    <property type="match status" value="1"/>
</dbReference>
<evidence type="ECO:0000256" key="4">
    <source>
        <dbReference type="ARBA" id="ARBA00022741"/>
    </source>
</evidence>
<dbReference type="GO" id="GO:0005525">
    <property type="term" value="F:GTP binding"/>
    <property type="evidence" value="ECO:0007669"/>
    <property type="project" value="UniProtKB-KW"/>
</dbReference>
<evidence type="ECO:0000256" key="3">
    <source>
        <dbReference type="ARBA" id="ARBA00022490"/>
    </source>
</evidence>
<keyword evidence="6" id="KW-0342">GTP-binding</keyword>
<evidence type="ECO:0000256" key="6">
    <source>
        <dbReference type="ARBA" id="ARBA00023134"/>
    </source>
</evidence>
<dbReference type="InterPro" id="IPR035647">
    <property type="entry name" value="EFG_III/V"/>
</dbReference>
<feature type="domain" description="Tr-type G" evidence="8">
    <location>
        <begin position="130"/>
        <end position="399"/>
    </location>
</feature>
<dbReference type="AlphaFoldDB" id="A0A1X6PFM1"/>
<dbReference type="PROSITE" id="PS00301">
    <property type="entry name" value="G_TR_1"/>
    <property type="match status" value="1"/>
</dbReference>
<name>A0A1X6PFM1_PORUM</name>
<reference evidence="9 10" key="1">
    <citation type="submission" date="2017-03" db="EMBL/GenBank/DDBJ databases">
        <title>WGS assembly of Porphyra umbilicalis.</title>
        <authorList>
            <person name="Brawley S.H."/>
            <person name="Blouin N.A."/>
            <person name="Ficko-Blean E."/>
            <person name="Wheeler G.L."/>
            <person name="Lohr M."/>
            <person name="Goodson H.V."/>
            <person name="Jenkins J.W."/>
            <person name="Blaby-Haas C.E."/>
            <person name="Helliwell K.E."/>
            <person name="Chan C."/>
            <person name="Marriage T."/>
            <person name="Bhattacharya D."/>
            <person name="Klein A.S."/>
            <person name="Badis Y."/>
            <person name="Brodie J."/>
            <person name="Cao Y."/>
            <person name="Collen J."/>
            <person name="Dittami S.M."/>
            <person name="Gachon C.M."/>
            <person name="Green B.R."/>
            <person name="Karpowicz S."/>
            <person name="Kim J.W."/>
            <person name="Kudahl U."/>
            <person name="Lin S."/>
            <person name="Michel G."/>
            <person name="Mittag M."/>
            <person name="Olson B.J."/>
            <person name="Pangilinan J."/>
            <person name="Peng Y."/>
            <person name="Qiu H."/>
            <person name="Shu S."/>
            <person name="Singer J.T."/>
            <person name="Smith A.G."/>
            <person name="Sprecher B.N."/>
            <person name="Wagner V."/>
            <person name="Wang W."/>
            <person name="Wang Z.-Y."/>
            <person name="Yan J."/>
            <person name="Yarish C."/>
            <person name="Zoeuner-Riek S."/>
            <person name="Zhuang Y."/>
            <person name="Zou Y."/>
            <person name="Lindquist E.A."/>
            <person name="Grimwood J."/>
            <person name="Barry K."/>
            <person name="Rokhsar D.S."/>
            <person name="Schmutz J."/>
            <person name="Stiller J.W."/>
            <person name="Grossman A.R."/>
            <person name="Prochnik S.E."/>
        </authorList>
    </citation>
    <scope>NUCLEOTIDE SEQUENCE [LARGE SCALE GENOMIC DNA]</scope>
    <source>
        <strain evidence="9">4086291</strain>
    </source>
</reference>
<dbReference type="NCBIfam" id="TIGR00231">
    <property type="entry name" value="small_GTP"/>
    <property type="match status" value="1"/>
</dbReference>
<evidence type="ECO:0000256" key="2">
    <source>
        <dbReference type="ARBA" id="ARBA00009978"/>
    </source>
</evidence>
<dbReference type="InterPro" id="IPR053905">
    <property type="entry name" value="EF-G-like_DII"/>
</dbReference>
<dbReference type="GO" id="GO:0005829">
    <property type="term" value="C:cytosol"/>
    <property type="evidence" value="ECO:0007669"/>
    <property type="project" value="TreeGrafter"/>
</dbReference>
<evidence type="ECO:0000313" key="10">
    <source>
        <dbReference type="Proteomes" id="UP000218209"/>
    </source>
</evidence>
<dbReference type="GO" id="GO:0003924">
    <property type="term" value="F:GTPase activity"/>
    <property type="evidence" value="ECO:0007669"/>
    <property type="project" value="InterPro"/>
</dbReference>
<dbReference type="OrthoDB" id="364892at2759"/>
<dbReference type="InterPro" id="IPR031157">
    <property type="entry name" value="G_TR_CS"/>
</dbReference>
<dbReference type="GO" id="GO:0016150">
    <property type="term" value="F:translation release factor activity, codon nonspecific"/>
    <property type="evidence" value="ECO:0007669"/>
    <property type="project" value="TreeGrafter"/>
</dbReference>
<dbReference type="Pfam" id="PF22042">
    <property type="entry name" value="EF-G_D2"/>
    <property type="match status" value="1"/>
</dbReference>
<protein>
    <recommendedName>
        <fullName evidence="8">Tr-type G domain-containing protein</fullName>
    </recommendedName>
</protein>
<dbReference type="FunFam" id="3.40.50.300:FF:000542">
    <property type="entry name" value="Peptide chain release factor 3"/>
    <property type="match status" value="1"/>
</dbReference>
<accession>A0A1X6PFM1</accession>
<dbReference type="InterPro" id="IPR032090">
    <property type="entry name" value="RF3_C"/>
</dbReference>
<dbReference type="Gene3D" id="3.30.70.3280">
    <property type="entry name" value="Peptide chain release factor 3, domain III"/>
    <property type="match status" value="1"/>
</dbReference>
<sequence>MDTPPESRRAGAPPAFVPLTPLVVAGSSMSPKTSTFPLQRPFLAAASSPFAGARLPGTPPPRPAAAPGAPPLRRHGGVAVAMAADVGADVGAHAADAAAATTVADAAAATDVAGGDGEAAPGRSFEAEISRRRTLAIISHPDAGKTTLTERLLLYAGAIQKAGAVRARGNQRRTTSDFMAIEQQRGISVASTVMTFEYGEHLAVLLDTPGHEDFAEDSFRALTATDNVVMLIDAAKGLEDRTRKLFEVCRLRKLPTMTFVNKMDRPAMSAFEICDQIEAEFGLACLPIVWPIGDGDRFRGVYERSTGLVHLFTRGDRTDKAGEVGPLPLDDPAVADLCGADALEQLREEIDILDSCGHTYDAAAVAVGDMTPMFFGSAMTNFGVELFLRRFIELGLPPTPRESSVGEIAPAREQFSAFCFKISANMDRKHRDRVAFVRVCSGTFTKGMKVSHSRMPGKTLALTRPTQLFASERETVDVAYPGDIVGLTNPGTFAIGDTVYTGGTRVVFPGIPAFSPELFAYIKNSDTGKYKNFNKGLSQLLEEGAVQLLYPRGDEGQTEPILAAVGALQFDVVQQRLRDEYGVDTKLEPLAYSVARWVVGPGDDPWEALTAAGRLFNVLYAKDRWGRPVLLFKNSWNLSQLATDAPDLELQSWSFAPDDVGAKRK</sequence>
<gene>
    <name evidence="9" type="ORF">BU14_0072s0005</name>
</gene>
<feature type="region of interest" description="Disordered" evidence="7">
    <location>
        <begin position="50"/>
        <end position="72"/>
    </location>
</feature>
<dbReference type="InterPro" id="IPR005225">
    <property type="entry name" value="Small_GTP-bd"/>
</dbReference>
<dbReference type="FunFam" id="3.30.70.3280:FF:000001">
    <property type="entry name" value="Peptide chain release factor 3"/>
    <property type="match status" value="1"/>
</dbReference>
<dbReference type="SUPFAM" id="SSF52540">
    <property type="entry name" value="P-loop containing nucleoside triphosphate hydrolases"/>
    <property type="match status" value="1"/>
</dbReference>
<dbReference type="InterPro" id="IPR004548">
    <property type="entry name" value="PrfC"/>
</dbReference>
<feature type="compositionally biased region" description="Pro residues" evidence="7">
    <location>
        <begin position="57"/>
        <end position="70"/>
    </location>
</feature>
<dbReference type="PROSITE" id="PS51722">
    <property type="entry name" value="G_TR_2"/>
    <property type="match status" value="1"/>
</dbReference>
<evidence type="ECO:0000256" key="5">
    <source>
        <dbReference type="ARBA" id="ARBA00022917"/>
    </source>
</evidence>
<dbReference type="Gene3D" id="3.40.50.300">
    <property type="entry name" value="P-loop containing nucleotide triphosphate hydrolases"/>
    <property type="match status" value="1"/>
</dbReference>
<dbReference type="PRINTS" id="PR00315">
    <property type="entry name" value="ELONGATNFCT"/>
</dbReference>
<dbReference type="InterPro" id="IPR038467">
    <property type="entry name" value="RF3_dom_3_sf"/>
</dbReference>
<dbReference type="PANTHER" id="PTHR43556:SF2">
    <property type="entry name" value="PEPTIDE CHAIN RELEASE FACTOR RF3"/>
    <property type="match status" value="1"/>
</dbReference>
<dbReference type="Pfam" id="PF00009">
    <property type="entry name" value="GTP_EFTU"/>
    <property type="match status" value="1"/>
</dbReference>
<proteinExistence type="inferred from homology"/>
<dbReference type="InterPro" id="IPR000795">
    <property type="entry name" value="T_Tr_GTP-bd_dom"/>
</dbReference>
<keyword evidence="4" id="KW-0547">Nucleotide-binding</keyword>
<keyword evidence="10" id="KW-1185">Reference proteome</keyword>
<dbReference type="EMBL" id="KV918787">
    <property type="protein sequence ID" value="OSX79647.1"/>
    <property type="molecule type" value="Genomic_DNA"/>
</dbReference>
<evidence type="ECO:0000256" key="1">
    <source>
        <dbReference type="ARBA" id="ARBA00004496"/>
    </source>
</evidence>
<dbReference type="SUPFAM" id="SSF50447">
    <property type="entry name" value="Translation proteins"/>
    <property type="match status" value="1"/>
</dbReference>
<organism evidence="9 10">
    <name type="scientific">Porphyra umbilicalis</name>
    <name type="common">Purple laver</name>
    <name type="synonym">Red alga</name>
    <dbReference type="NCBI Taxonomy" id="2786"/>
    <lineage>
        <taxon>Eukaryota</taxon>
        <taxon>Rhodophyta</taxon>
        <taxon>Bangiophyceae</taxon>
        <taxon>Bangiales</taxon>
        <taxon>Bangiaceae</taxon>
        <taxon>Porphyra</taxon>
    </lineage>
</organism>
<dbReference type="PANTHER" id="PTHR43556">
    <property type="entry name" value="PEPTIDE CHAIN RELEASE FACTOR RF3"/>
    <property type="match status" value="1"/>
</dbReference>
<evidence type="ECO:0000259" key="8">
    <source>
        <dbReference type="PROSITE" id="PS51722"/>
    </source>
</evidence>
<comment type="similarity">
    <text evidence="2">Belongs to the TRAFAC class translation factor GTPase superfamily. Classic translation factor GTPase family. PrfC subfamily.</text>
</comment>
<dbReference type="InterPro" id="IPR009000">
    <property type="entry name" value="Transl_B-barrel_sf"/>
</dbReference>
<evidence type="ECO:0000256" key="7">
    <source>
        <dbReference type="SAM" id="MobiDB-lite"/>
    </source>
</evidence>
<dbReference type="InterPro" id="IPR027417">
    <property type="entry name" value="P-loop_NTPase"/>
</dbReference>
<keyword evidence="5" id="KW-0648">Protein biosynthesis</keyword>
<keyword evidence="3" id="KW-0963">Cytoplasm</keyword>
<dbReference type="SUPFAM" id="SSF54980">
    <property type="entry name" value="EF-G C-terminal domain-like"/>
    <property type="match status" value="1"/>
</dbReference>
<dbReference type="NCBIfam" id="NF001964">
    <property type="entry name" value="PRK00741.1"/>
    <property type="match status" value="1"/>
</dbReference>
<dbReference type="Gene3D" id="2.40.30.10">
    <property type="entry name" value="Translation factors"/>
    <property type="match status" value="1"/>
</dbReference>
<dbReference type="NCBIfam" id="TIGR00503">
    <property type="entry name" value="prfC"/>
    <property type="match status" value="1"/>
</dbReference>